<comment type="caution">
    <text evidence="2">The sequence shown here is derived from an EMBL/GenBank/DDBJ whole genome shotgun (WGS) entry which is preliminary data.</text>
</comment>
<dbReference type="Gene3D" id="3.40.50.300">
    <property type="entry name" value="P-loop containing nucleotide triphosphate hydrolases"/>
    <property type="match status" value="1"/>
</dbReference>
<protein>
    <recommendedName>
        <fullName evidence="4">NB-ARC domain-containing protein</fullName>
    </recommendedName>
</protein>
<organism evidence="2 3">
    <name type="scientific">Dactylonectria estremocensis</name>
    <dbReference type="NCBI Taxonomy" id="1079267"/>
    <lineage>
        <taxon>Eukaryota</taxon>
        <taxon>Fungi</taxon>
        <taxon>Dikarya</taxon>
        <taxon>Ascomycota</taxon>
        <taxon>Pezizomycotina</taxon>
        <taxon>Sordariomycetes</taxon>
        <taxon>Hypocreomycetidae</taxon>
        <taxon>Hypocreales</taxon>
        <taxon>Nectriaceae</taxon>
        <taxon>Dactylonectria</taxon>
    </lineage>
</organism>
<feature type="repeat" description="TPR" evidence="1">
    <location>
        <begin position="1275"/>
        <end position="1308"/>
    </location>
</feature>
<dbReference type="Proteomes" id="UP000717696">
    <property type="component" value="Unassembled WGS sequence"/>
</dbReference>
<dbReference type="InterPro" id="IPR027417">
    <property type="entry name" value="P-loop_NTPase"/>
</dbReference>
<dbReference type="SUPFAM" id="SSF48452">
    <property type="entry name" value="TPR-like"/>
    <property type="match status" value="2"/>
</dbReference>
<feature type="repeat" description="TPR" evidence="1">
    <location>
        <begin position="1233"/>
        <end position="1266"/>
    </location>
</feature>
<dbReference type="Gene3D" id="1.25.40.10">
    <property type="entry name" value="Tetratricopeptide repeat domain"/>
    <property type="match status" value="4"/>
</dbReference>
<dbReference type="InterPro" id="IPR029058">
    <property type="entry name" value="AB_hydrolase_fold"/>
</dbReference>
<dbReference type="Gene3D" id="3.40.50.1820">
    <property type="entry name" value="alpha/beta hydrolase"/>
    <property type="match status" value="1"/>
</dbReference>
<dbReference type="PANTHER" id="PTHR46082:SF6">
    <property type="entry name" value="AAA+ ATPASE DOMAIN-CONTAINING PROTEIN-RELATED"/>
    <property type="match status" value="1"/>
</dbReference>
<keyword evidence="3" id="KW-1185">Reference proteome</keyword>
<reference evidence="2" key="1">
    <citation type="journal article" date="2021" name="Nat. Commun.">
        <title>Genetic determinants of endophytism in the Arabidopsis root mycobiome.</title>
        <authorList>
            <person name="Mesny F."/>
            <person name="Miyauchi S."/>
            <person name="Thiergart T."/>
            <person name="Pickel B."/>
            <person name="Atanasova L."/>
            <person name="Karlsson M."/>
            <person name="Huettel B."/>
            <person name="Barry K.W."/>
            <person name="Haridas S."/>
            <person name="Chen C."/>
            <person name="Bauer D."/>
            <person name="Andreopoulos W."/>
            <person name="Pangilinan J."/>
            <person name="LaButti K."/>
            <person name="Riley R."/>
            <person name="Lipzen A."/>
            <person name="Clum A."/>
            <person name="Drula E."/>
            <person name="Henrissat B."/>
            <person name="Kohler A."/>
            <person name="Grigoriev I.V."/>
            <person name="Martin F.M."/>
            <person name="Hacquard S."/>
        </authorList>
    </citation>
    <scope>NUCLEOTIDE SEQUENCE</scope>
    <source>
        <strain evidence="2">MPI-CAGE-AT-0021</strain>
    </source>
</reference>
<dbReference type="PROSITE" id="PS50005">
    <property type="entry name" value="TPR"/>
    <property type="match status" value="10"/>
</dbReference>
<dbReference type="SUPFAM" id="SSF53474">
    <property type="entry name" value="alpha/beta-Hydrolases"/>
    <property type="match status" value="1"/>
</dbReference>
<dbReference type="SUPFAM" id="SSF52540">
    <property type="entry name" value="P-loop containing nucleoside triphosphate hydrolases"/>
    <property type="match status" value="1"/>
</dbReference>
<accession>A0A9P9D2K8</accession>
<dbReference type="InterPro" id="IPR053137">
    <property type="entry name" value="NLR-like"/>
</dbReference>
<proteinExistence type="predicted"/>
<dbReference type="EMBL" id="JAGMUU010000056">
    <property type="protein sequence ID" value="KAH7111474.1"/>
    <property type="molecule type" value="Genomic_DNA"/>
</dbReference>
<keyword evidence="1" id="KW-0802">TPR repeat</keyword>
<dbReference type="InterPro" id="IPR011990">
    <property type="entry name" value="TPR-like_helical_dom_sf"/>
</dbReference>
<feature type="repeat" description="TPR" evidence="1">
    <location>
        <begin position="897"/>
        <end position="930"/>
    </location>
</feature>
<evidence type="ECO:0000313" key="3">
    <source>
        <dbReference type="Proteomes" id="UP000717696"/>
    </source>
</evidence>
<evidence type="ECO:0000313" key="2">
    <source>
        <dbReference type="EMBL" id="KAH7111474.1"/>
    </source>
</evidence>
<feature type="repeat" description="TPR" evidence="1">
    <location>
        <begin position="1065"/>
        <end position="1098"/>
    </location>
</feature>
<feature type="repeat" description="TPR" evidence="1">
    <location>
        <begin position="1107"/>
        <end position="1140"/>
    </location>
</feature>
<gene>
    <name evidence="2" type="ORF">B0J13DRAFT_534328</name>
</gene>
<evidence type="ECO:0008006" key="4">
    <source>
        <dbReference type="Google" id="ProtNLM"/>
    </source>
</evidence>
<feature type="repeat" description="TPR" evidence="1">
    <location>
        <begin position="939"/>
        <end position="972"/>
    </location>
</feature>
<dbReference type="InterPro" id="IPR019734">
    <property type="entry name" value="TPR_rpt"/>
</dbReference>
<dbReference type="PANTHER" id="PTHR46082">
    <property type="entry name" value="ATP/GTP-BINDING PROTEIN-RELATED"/>
    <property type="match status" value="1"/>
</dbReference>
<sequence>MLSIKSSGPGSGKWSPNRQCESFDSLPSMSHFDIHFIPIGTNFYFGMKRLKRLLRPTQASTQGSPSAAPAPALEHPQGLNVLSEGTDPIVDIVAIHGLNGHREKTWTAENGIHWLRDLLPDDAPRARILSWGYDANTHAASGTSSLFLYDHARTLVSDLSRKRKLTNSSQRPIIFIAHSLGGIVVKSALIHSDAARQGALLEQRSIKLSTYGILFMGTPHQGGNGVQLGRILANVASVFVATDDRLFKHLERDSEWLLQQLGQYGPISGEFVTKFAYEEYPTSIAPGKRILVVPRASAVVPGQADAEPIVIHADHKNMVKFLSKQDVGYATVSEHLQIMMVDAEGIIRSRWEAESRADNARGNGMQFSLPFSLSEVNEVNHFVAREEELAQMQEILTTSRNRNTVVIHGLGGMGKTQLTVAFVKRNHAHYSAVFWMNATDEETLKQSFVKVAERILREHPSVAYLERAVAHQDMDETVKAVKRWLSERSNNGWLIIYDNYDHPRLGGNAGMDAYIHDAESQGTNRRNSWQNDGIILKAFDIRPFFPESHHGAIIVTTRSSTVKLGQTIRLSKLKRIEDNLQILESTSNRKGLGEDPASIQLAQELDGLPLALSTAGAYLDQVSMTCKEYLELYLESWYRLQKSSPQLMSYEDRAMYSTWNISYLNIEKRNKSSAMLLKLWAYFDHDDLWYDLLCGAGESSPPWLRVLTDKLTFMESIRLLCDHGLVEANSSTKENGAGSPGYSVHGCVHAWMVNVLHEQTDTDMLQLAVRCVASLVPSREDGEYWRVQQRLLQHADRCLELMTEGDEMQNSELWTYGVFGGLFDDQDRLDKAEAMYERALQGYEKALGPEHTSTLNTINNLGTLYRNQGRLDKAEAMCERALQGYGKALGPEHTSTLNTVNNLGKLYADQGRLDKAEAMYERALQGYKKALGPEHTSTLKTVNNLGLLYANQGRLDKAEAMYERALQGYEKALGPEHTSTLDTINNLGLLYRNQGRLDKAEAMYERALQGKEKALGPEHTSTLNTVNNLGILYANQGRLDKAEAMYERALQGKEKALGPEHTSTLTTVNNLGLLYADQGRLDKAEAMYERAVQGKEKALGPEHTSTLNTVNNLGILYKSQGRLDKAEAMYERALQGYEKALGPEHTSTLDTVNNLGRLYADQGRLDKAEAMYERALQGKEKALGPEHTSTLTTVNNLGILYRNQGRLDKAEAMYERALQGYEKALGPEHTSTLDTVNNLGTLYRNQGRLDKAEAMYERALQGKEKALGPEHTSTLDTVHNLGILYRNQGRLDKAEAMYERALQGYEKALEPIIFKTYVPALNTLECFGILYQKRSKPGPAQQYYLRAQDGLRAVFGDDSNRVRTISKRLKEVSA</sequence>
<dbReference type="SMART" id="SM00028">
    <property type="entry name" value="TPR"/>
    <property type="match status" value="12"/>
</dbReference>
<name>A0A9P9D2K8_9HYPO</name>
<feature type="repeat" description="TPR" evidence="1">
    <location>
        <begin position="981"/>
        <end position="1014"/>
    </location>
</feature>
<feature type="repeat" description="TPR" evidence="1">
    <location>
        <begin position="1023"/>
        <end position="1056"/>
    </location>
</feature>
<evidence type="ECO:0000256" key="1">
    <source>
        <dbReference type="PROSITE-ProRule" id="PRU00339"/>
    </source>
</evidence>
<feature type="repeat" description="TPR" evidence="1">
    <location>
        <begin position="1149"/>
        <end position="1182"/>
    </location>
</feature>
<feature type="repeat" description="TPR" evidence="1">
    <location>
        <begin position="1191"/>
        <end position="1224"/>
    </location>
</feature>
<dbReference type="Pfam" id="PF13374">
    <property type="entry name" value="TPR_10"/>
    <property type="match status" value="4"/>
</dbReference>
<dbReference type="OrthoDB" id="427518at2759"/>
<dbReference type="Pfam" id="PF13424">
    <property type="entry name" value="TPR_12"/>
    <property type="match status" value="4"/>
</dbReference>